<dbReference type="PANTHER" id="PTHR43761">
    <property type="entry name" value="D-ISOMER SPECIFIC 2-HYDROXYACID DEHYDROGENASE FAMILY PROTEIN (AFU_ORTHOLOGUE AFUA_1G13630)"/>
    <property type="match status" value="1"/>
</dbReference>
<comment type="caution">
    <text evidence="7">The sequence shown here is derived from an EMBL/GenBank/DDBJ whole genome shotgun (WGS) entry which is preliminary data.</text>
</comment>
<evidence type="ECO:0000313" key="7">
    <source>
        <dbReference type="EMBL" id="RSU07629.1"/>
    </source>
</evidence>
<keyword evidence="3" id="KW-0520">NAD</keyword>
<dbReference type="GO" id="GO:0016616">
    <property type="term" value="F:oxidoreductase activity, acting on the CH-OH group of donors, NAD or NADP as acceptor"/>
    <property type="evidence" value="ECO:0007669"/>
    <property type="project" value="InterPro"/>
</dbReference>
<sequence>MKIVIADTPETQVQDHRQEIDILKKGLKDCEIIIHDYDEKRREDFLKEIEDADALLTAYIEIDKEAIERAKKLKIISISATGYNNVDLAAASSKGIGVSPIGEYCTEDVAEFTICVLYALTKNLKKHIHNIERDGKWEYDCAVPNERVENMTLGIVGLGRIGRNVAKKASALGMEVLATEIAINEEAIKGLDVELCSLEKLLQECDIIANLANLNETNYNYFNYDLFANAKKRPYFINMGRASSVVESDLIRALDEGLIKGAALDVIANETEYLDLINHPLTNRENVIITPHVAFYTTTAINAIIRFSCENIIHFLNHEWDKVFRLVNLDEMK</sequence>
<dbReference type="Pfam" id="PF02826">
    <property type="entry name" value="2-Hacid_dh_C"/>
    <property type="match status" value="1"/>
</dbReference>
<dbReference type="Pfam" id="PF00389">
    <property type="entry name" value="2-Hacid_dh"/>
    <property type="match status" value="1"/>
</dbReference>
<evidence type="ECO:0000259" key="5">
    <source>
        <dbReference type="Pfam" id="PF00389"/>
    </source>
</evidence>
<name>A0A430AHQ3_9ENTE</name>
<dbReference type="InterPro" id="IPR006140">
    <property type="entry name" value="D-isomer_DH_NAD-bd"/>
</dbReference>
<dbReference type="SUPFAM" id="SSF52283">
    <property type="entry name" value="Formate/glycerate dehydrogenase catalytic domain-like"/>
    <property type="match status" value="1"/>
</dbReference>
<protein>
    <submittedName>
        <fullName evidence="7">Hydroxyacid dehydrogenase</fullName>
    </submittedName>
</protein>
<dbReference type="AlphaFoldDB" id="A0A430AHQ3"/>
<dbReference type="Gene3D" id="3.40.50.720">
    <property type="entry name" value="NAD(P)-binding Rossmann-like Domain"/>
    <property type="match status" value="2"/>
</dbReference>
<feature type="domain" description="D-isomer specific 2-hydroxyacid dehydrogenase NAD-binding" evidence="6">
    <location>
        <begin position="116"/>
        <end position="294"/>
    </location>
</feature>
<dbReference type="InterPro" id="IPR006139">
    <property type="entry name" value="D-isomer_2_OHA_DH_cat_dom"/>
</dbReference>
<dbReference type="InterPro" id="IPR050418">
    <property type="entry name" value="D-iso_2-hydroxyacid_DH_PdxB"/>
</dbReference>
<dbReference type="GO" id="GO:0051287">
    <property type="term" value="F:NAD binding"/>
    <property type="evidence" value="ECO:0007669"/>
    <property type="project" value="InterPro"/>
</dbReference>
<evidence type="ECO:0000256" key="4">
    <source>
        <dbReference type="RuleBase" id="RU003719"/>
    </source>
</evidence>
<comment type="similarity">
    <text evidence="1 4">Belongs to the D-isomer specific 2-hydroxyacid dehydrogenase family.</text>
</comment>
<proteinExistence type="inferred from homology"/>
<reference evidence="7 8" key="1">
    <citation type="submission" date="2017-05" db="EMBL/GenBank/DDBJ databases">
        <title>Vagococcus spp. assemblies.</title>
        <authorList>
            <person name="Gulvik C.A."/>
        </authorList>
    </citation>
    <scope>NUCLEOTIDE SEQUENCE [LARGE SCALE GENOMIC DNA]</scope>
    <source>
        <strain evidence="7 8">CCUG 51432</strain>
    </source>
</reference>
<dbReference type="PANTHER" id="PTHR43761:SF1">
    <property type="entry name" value="D-ISOMER SPECIFIC 2-HYDROXYACID DEHYDROGENASE CATALYTIC DOMAIN-CONTAINING PROTEIN-RELATED"/>
    <property type="match status" value="1"/>
</dbReference>
<organism evidence="7 8">
    <name type="scientific">Vagococcus elongatus</name>
    <dbReference type="NCBI Taxonomy" id="180344"/>
    <lineage>
        <taxon>Bacteria</taxon>
        <taxon>Bacillati</taxon>
        <taxon>Bacillota</taxon>
        <taxon>Bacilli</taxon>
        <taxon>Lactobacillales</taxon>
        <taxon>Enterococcaceae</taxon>
        <taxon>Vagococcus</taxon>
    </lineage>
</organism>
<dbReference type="OrthoDB" id="9805416at2"/>
<evidence type="ECO:0000256" key="1">
    <source>
        <dbReference type="ARBA" id="ARBA00005854"/>
    </source>
</evidence>
<feature type="domain" description="D-isomer specific 2-hydroxyacid dehydrogenase catalytic" evidence="5">
    <location>
        <begin position="16"/>
        <end position="318"/>
    </location>
</feature>
<evidence type="ECO:0000313" key="8">
    <source>
        <dbReference type="Proteomes" id="UP000287605"/>
    </source>
</evidence>
<dbReference type="InterPro" id="IPR036291">
    <property type="entry name" value="NAD(P)-bd_dom_sf"/>
</dbReference>
<dbReference type="RefSeq" id="WP_126810200.1">
    <property type="nucleotide sequence ID" value="NZ_NGKA01000038.1"/>
</dbReference>
<gene>
    <name evidence="7" type="ORF">CBF29_13320</name>
</gene>
<dbReference type="EMBL" id="NGKA01000038">
    <property type="protein sequence ID" value="RSU07629.1"/>
    <property type="molecule type" value="Genomic_DNA"/>
</dbReference>
<dbReference type="Proteomes" id="UP000287605">
    <property type="component" value="Unassembled WGS sequence"/>
</dbReference>
<keyword evidence="8" id="KW-1185">Reference proteome</keyword>
<evidence type="ECO:0000256" key="3">
    <source>
        <dbReference type="ARBA" id="ARBA00023027"/>
    </source>
</evidence>
<accession>A0A430AHQ3</accession>
<evidence type="ECO:0000256" key="2">
    <source>
        <dbReference type="ARBA" id="ARBA00023002"/>
    </source>
</evidence>
<evidence type="ECO:0000259" key="6">
    <source>
        <dbReference type="Pfam" id="PF02826"/>
    </source>
</evidence>
<dbReference type="SUPFAM" id="SSF51735">
    <property type="entry name" value="NAD(P)-binding Rossmann-fold domains"/>
    <property type="match status" value="1"/>
</dbReference>
<keyword evidence="2 4" id="KW-0560">Oxidoreductase</keyword>